<reference evidence="2" key="1">
    <citation type="submission" date="2016-10" db="EMBL/GenBank/DDBJ databases">
        <authorList>
            <person name="Varghese N."/>
            <person name="Submissions S."/>
        </authorList>
    </citation>
    <scope>NUCLEOTIDE SEQUENCE [LARGE SCALE GENOMIC DNA]</scope>
    <source>
        <strain evidence="2">JCM 15604</strain>
    </source>
</reference>
<organism evidence="1 2">
    <name type="scientific">Ectopseudomonas toyotomiensis</name>
    <dbReference type="NCBI Taxonomy" id="554344"/>
    <lineage>
        <taxon>Bacteria</taxon>
        <taxon>Pseudomonadati</taxon>
        <taxon>Pseudomonadota</taxon>
        <taxon>Gammaproteobacteria</taxon>
        <taxon>Pseudomonadales</taxon>
        <taxon>Pseudomonadaceae</taxon>
        <taxon>Ectopseudomonas</taxon>
    </lineage>
</organism>
<dbReference type="Proteomes" id="UP000182025">
    <property type="component" value="Unassembled WGS sequence"/>
</dbReference>
<dbReference type="AlphaFoldDB" id="A0A1I5PGD6"/>
<gene>
    <name evidence="1" type="ORF">SAMN05216177_102285</name>
</gene>
<proteinExistence type="predicted"/>
<accession>A0A1I5PGD6</accession>
<evidence type="ECO:0000313" key="1">
    <source>
        <dbReference type="EMBL" id="SFP32611.1"/>
    </source>
</evidence>
<protein>
    <submittedName>
        <fullName evidence="1">Uncharacterized protein</fullName>
    </submittedName>
</protein>
<sequence length="75" mass="8317">MAQQQHITFQGYLIVSEHTYQSDIGKWSVQCSITSSQGEVLGVRACPEPMYAASEEEAIRAGLVYGQWLVKTGRP</sequence>
<keyword evidence="2" id="KW-1185">Reference proteome</keyword>
<dbReference type="EMBL" id="FOXK01000002">
    <property type="protein sequence ID" value="SFP32611.1"/>
    <property type="molecule type" value="Genomic_DNA"/>
</dbReference>
<evidence type="ECO:0000313" key="2">
    <source>
        <dbReference type="Proteomes" id="UP000182025"/>
    </source>
</evidence>
<name>A0A1I5PGD6_9GAMM</name>